<feature type="signal peptide" evidence="1">
    <location>
        <begin position="1"/>
        <end position="16"/>
    </location>
</feature>
<sequence>MRFLLPVVFVISTAGAAPCDPLDGLFVRDSGPPNLAGYFNFTRFAFDMNLTYNGTSYRVGSIPYDMKDQHTTELGCWVHIAIDVLVRLPKPVKEYVGLPLLYFNKGSLTLPVKFKGQATQTVAVFKMQATQAAPCEPLDGILVKNSGPSKLTGSFKFTKTHFDMNLNYAGSPYRVENIPYSMVDVQDAGQGCELDIAESVLEKMPKNLGHYGSQCETCSKRSFEDIFGFASSNPYPKRGITRLPTSRNTRVSPCHRVSARNALLEQLNLFHISQVNNLTFIVRMRLLFSIFFVTGVAGVPLCNPLDGILVKDSGPSELTGYFNFTSSHFDMNLTYAETAYRVKDIPYRMVEKYVSEQLCLAQIPRRVIYRMPKLVREDVGLPRLYFYEGSLHLLTKFKDQPVSPVTFKKPTMQ</sequence>
<dbReference type="AlphaFoldDB" id="A0A7J6UPV9"/>
<keyword evidence="3" id="KW-1185">Reference proteome</keyword>
<protein>
    <submittedName>
        <fullName evidence="2">Uncharacterized protein</fullName>
    </submittedName>
</protein>
<name>A0A7J6UPV9_PEROL</name>
<evidence type="ECO:0000313" key="2">
    <source>
        <dbReference type="EMBL" id="KAF4759305.1"/>
    </source>
</evidence>
<evidence type="ECO:0000313" key="3">
    <source>
        <dbReference type="Proteomes" id="UP000553632"/>
    </source>
</evidence>
<organism evidence="2 3">
    <name type="scientific">Perkinsus olseni</name>
    <name type="common">Perkinsus atlanticus</name>
    <dbReference type="NCBI Taxonomy" id="32597"/>
    <lineage>
        <taxon>Eukaryota</taxon>
        <taxon>Sar</taxon>
        <taxon>Alveolata</taxon>
        <taxon>Perkinsozoa</taxon>
        <taxon>Perkinsea</taxon>
        <taxon>Perkinsida</taxon>
        <taxon>Perkinsidae</taxon>
        <taxon>Perkinsus</taxon>
    </lineage>
</organism>
<feature type="chain" id="PRO_5029529944" evidence="1">
    <location>
        <begin position="17"/>
        <end position="413"/>
    </location>
</feature>
<accession>A0A7J6UPV9</accession>
<evidence type="ECO:0000256" key="1">
    <source>
        <dbReference type="SAM" id="SignalP"/>
    </source>
</evidence>
<comment type="caution">
    <text evidence="2">The sequence shown here is derived from an EMBL/GenBank/DDBJ whole genome shotgun (WGS) entry which is preliminary data.</text>
</comment>
<reference evidence="2 3" key="1">
    <citation type="submission" date="2020-04" db="EMBL/GenBank/DDBJ databases">
        <title>Perkinsus olseni comparative genomics.</title>
        <authorList>
            <person name="Bogema D.R."/>
        </authorList>
    </citation>
    <scope>NUCLEOTIDE SEQUENCE [LARGE SCALE GENOMIC DNA]</scope>
    <source>
        <strain evidence="2 3">ATCC PRA-207</strain>
    </source>
</reference>
<dbReference type="EMBL" id="JABANO010000343">
    <property type="protein sequence ID" value="KAF4759305.1"/>
    <property type="molecule type" value="Genomic_DNA"/>
</dbReference>
<dbReference type="Proteomes" id="UP000553632">
    <property type="component" value="Unassembled WGS sequence"/>
</dbReference>
<proteinExistence type="predicted"/>
<keyword evidence="1" id="KW-0732">Signal</keyword>
<gene>
    <name evidence="2" type="ORF">FOZ63_019085</name>
</gene>